<keyword evidence="1" id="KW-0175">Coiled coil</keyword>
<dbReference type="Proteomes" id="UP001211513">
    <property type="component" value="Chromosome"/>
</dbReference>
<accession>A0AAJ5R1X3</accession>
<dbReference type="AlphaFoldDB" id="A0AAJ5R1X3"/>
<proteinExistence type="predicted"/>
<dbReference type="InterPro" id="IPR005358">
    <property type="entry name" value="Puta_zinc/iron-chelating_dom"/>
</dbReference>
<reference evidence="2" key="1">
    <citation type="journal article" date="2022" name="Phytopathology">
        <title>Complete circularized genome resources of seven strains of Xylella fastidiosa subsp. fastidiosa using hybrid assembly reveals unknown plasmids.</title>
        <authorList>
            <person name="Velasco-Amo M.D.P."/>
            <person name="Arias-Giraldo L.F.F."/>
            <person name="Ecija M.R."/>
            <person name="De La Fuente L."/>
            <person name="Marco-Noales E."/>
            <person name="Moralejo E."/>
            <person name="Navas-Cort J.A."/>
            <person name="Landa B.B."/>
        </authorList>
    </citation>
    <scope>NUCLEOTIDE SEQUENCE</scope>
    <source>
        <strain evidence="2">CFBP8073</strain>
    </source>
</reference>
<dbReference type="Pfam" id="PF03692">
    <property type="entry name" value="CxxCxxCC"/>
    <property type="match status" value="1"/>
</dbReference>
<organism evidence="2 3">
    <name type="scientific">Xylella fastidiosa subsp. fastidiosa</name>
    <dbReference type="NCBI Taxonomy" id="644356"/>
    <lineage>
        <taxon>Bacteria</taxon>
        <taxon>Pseudomonadati</taxon>
        <taxon>Pseudomonadota</taxon>
        <taxon>Gammaproteobacteria</taxon>
        <taxon>Lysobacterales</taxon>
        <taxon>Lysobacteraceae</taxon>
        <taxon>Xylella</taxon>
    </lineage>
</organism>
<dbReference type="RefSeq" id="WP_058565087.1">
    <property type="nucleotide sequence ID" value="NZ_CP109886.1"/>
</dbReference>
<evidence type="ECO:0000256" key="1">
    <source>
        <dbReference type="SAM" id="Coils"/>
    </source>
</evidence>
<name>A0AAJ5R1X3_XYLFS</name>
<protein>
    <submittedName>
        <fullName evidence="2">YkgJ family cysteine cluster protein</fullName>
    </submittedName>
</protein>
<reference evidence="2" key="2">
    <citation type="submission" date="2022-10" db="EMBL/GenBank/DDBJ databases">
        <authorList>
            <person name="Landa B."/>
            <person name="Arias-Giraldo L.F."/>
            <person name="Roman-Ecija M."/>
            <person name="Velasco-Amo M.P."/>
            <person name="De La Fuente L."/>
            <person name="Marco-Noales E."/>
            <person name="Moralejo E."/>
        </authorList>
    </citation>
    <scope>NUCLEOTIDE SEQUENCE</scope>
    <source>
        <strain evidence="2">CFBP8073</strain>
    </source>
</reference>
<dbReference type="EMBL" id="CP109886">
    <property type="protein sequence ID" value="WCF29120.1"/>
    <property type="molecule type" value="Genomic_DNA"/>
</dbReference>
<gene>
    <name evidence="2" type="ORF">OK117_04450</name>
</gene>
<feature type="coiled-coil region" evidence="1">
    <location>
        <begin position="6"/>
        <end position="37"/>
    </location>
</feature>
<sequence length="210" mass="23649">MTKISERNIKVARKNVRKNIQRLNKKLSNKIKNEEAALPDIIAGTHGTPIEKLLALYKLSDPILTAIRPFTACRYGCSACCHYKVDLLPIEAELIAISLGQAPLPLPTTFQNGHGKRCPFLSKNGQCNIYSIRPMACRRHFMFTNSDYWCNPARSEDFEIKMLGFSGIIEAYNNIANQDGRNGPENIRDIRDYFTAGIDADVNARELDSE</sequence>
<evidence type="ECO:0000313" key="3">
    <source>
        <dbReference type="Proteomes" id="UP001211513"/>
    </source>
</evidence>
<evidence type="ECO:0000313" key="2">
    <source>
        <dbReference type="EMBL" id="WCF29120.1"/>
    </source>
</evidence>